<keyword evidence="8" id="KW-0472">Membrane</keyword>
<evidence type="ECO:0000256" key="1">
    <source>
        <dbReference type="ARBA" id="ARBA00004137"/>
    </source>
</evidence>
<dbReference type="CDD" id="cd07989">
    <property type="entry name" value="LPLAT_AGPAT-like"/>
    <property type="match status" value="1"/>
</dbReference>
<evidence type="ECO:0000256" key="8">
    <source>
        <dbReference type="ARBA" id="ARBA00023136"/>
    </source>
</evidence>
<dbReference type="InterPro" id="IPR000872">
    <property type="entry name" value="Tafazzin"/>
</dbReference>
<dbReference type="InterPro" id="IPR002123">
    <property type="entry name" value="Plipid/glycerol_acylTrfase"/>
</dbReference>
<dbReference type="Proteomes" id="UP000298663">
    <property type="component" value="Unassembled WGS sequence"/>
</dbReference>
<evidence type="ECO:0000313" key="16">
    <source>
        <dbReference type="Proteomes" id="UP000298663"/>
    </source>
</evidence>
<dbReference type="PANTHER" id="PTHR12497:SF0">
    <property type="entry name" value="TAFAZZIN"/>
    <property type="match status" value="1"/>
</dbReference>
<keyword evidence="4" id="KW-1000">Mitochondrion outer membrane</keyword>
<keyword evidence="5" id="KW-0999">Mitochondrion inner membrane</keyword>
<comment type="similarity">
    <text evidence="2 13">Belongs to the taffazin family.</text>
</comment>
<keyword evidence="7" id="KW-0496">Mitochondrion</keyword>
<evidence type="ECO:0000256" key="6">
    <source>
        <dbReference type="ARBA" id="ARBA00023098"/>
    </source>
</evidence>
<comment type="subcellular location">
    <subcellularLocation>
        <location evidence="1">Mitochondrion inner membrane</location>
        <topology evidence="1">Peripheral membrane protein</topology>
        <orientation evidence="1">Intermembrane side</orientation>
    </subcellularLocation>
    <subcellularLocation>
        <location evidence="10">Mitochondrion outer membrane</location>
        <topology evidence="10">Peripheral membrane protein</topology>
        <orientation evidence="10">Intermembrane side</orientation>
    </subcellularLocation>
</comment>
<dbReference type="GO" id="GO:0007007">
    <property type="term" value="P:inner mitochondrial membrane organization"/>
    <property type="evidence" value="ECO:0007669"/>
    <property type="project" value="TreeGrafter"/>
</dbReference>
<evidence type="ECO:0000256" key="12">
    <source>
        <dbReference type="ARBA" id="ARBA00049543"/>
    </source>
</evidence>
<keyword evidence="16" id="KW-1185">Reference proteome</keyword>
<evidence type="ECO:0000256" key="3">
    <source>
        <dbReference type="ARBA" id="ARBA00022679"/>
    </source>
</evidence>
<sequence length="241" mass="28005">MAFPSSQDAFKFPWPFPKKESFFYRLKSNMMMSAVHLLSKTLFVANINRITIRNKDVFMKLLEDRSRPFITISNHRCNIDDPLVWSILTWKEFFANIRRHRYTLAAHNICFSKALHTKCFSLGRCVPCVRGAGVKQEGMEFCLEKLDENMWVHVYPEGKVTQHPIRIKWGVARLALDAKVPPIILPIWSNGMDKVWPTEKPYYPRFGQSVEITVGEPMDMKLVIPTLTKTGKSRGERNSRI</sequence>
<gene>
    <name evidence="15" type="ORF">L596_014656</name>
</gene>
<evidence type="ECO:0000256" key="11">
    <source>
        <dbReference type="ARBA" id="ARBA00047906"/>
    </source>
</evidence>
<comment type="catalytic activity">
    <reaction evidence="11">
        <text>1'-[1,2-diacyl-sn-glycero-3-phospho],3'-[1-acyl-sn-glycero-3-phospho]-glycerol + a 1,2-diacyl-sn-glycero-3-phosphocholine = a cardiolipin + a 1-acyl-sn-glycero-3-phosphocholine</text>
        <dbReference type="Rhea" id="RHEA:33731"/>
        <dbReference type="ChEBI" id="CHEBI:57643"/>
        <dbReference type="ChEBI" id="CHEBI:58168"/>
        <dbReference type="ChEBI" id="CHEBI:62237"/>
        <dbReference type="ChEBI" id="CHEBI:64743"/>
    </reaction>
    <physiologicalReaction direction="left-to-right" evidence="11">
        <dbReference type="Rhea" id="RHEA:33732"/>
    </physiologicalReaction>
    <physiologicalReaction direction="right-to-left" evidence="11">
        <dbReference type="Rhea" id="RHEA:33733"/>
    </physiologicalReaction>
</comment>
<dbReference type="PANTHER" id="PTHR12497">
    <property type="entry name" value="TAZ PROTEIN TAFAZZIN"/>
    <property type="match status" value="1"/>
</dbReference>
<evidence type="ECO:0000256" key="7">
    <source>
        <dbReference type="ARBA" id="ARBA00023128"/>
    </source>
</evidence>
<reference evidence="15 16" key="1">
    <citation type="journal article" date="2015" name="Genome Biol.">
        <title>Comparative genomics of Steinernema reveals deeply conserved gene regulatory networks.</title>
        <authorList>
            <person name="Dillman A.R."/>
            <person name="Macchietto M."/>
            <person name="Porter C.F."/>
            <person name="Rogers A."/>
            <person name="Williams B."/>
            <person name="Antoshechkin I."/>
            <person name="Lee M.M."/>
            <person name="Goodwin Z."/>
            <person name="Lu X."/>
            <person name="Lewis E.E."/>
            <person name="Goodrich-Blair H."/>
            <person name="Stock S.P."/>
            <person name="Adams B.J."/>
            <person name="Sternberg P.W."/>
            <person name="Mortazavi A."/>
        </authorList>
    </citation>
    <scope>NUCLEOTIDE SEQUENCE [LARGE SCALE GENOMIC DNA]</scope>
    <source>
        <strain evidence="15 16">ALL</strain>
    </source>
</reference>
<dbReference type="GO" id="GO:0035965">
    <property type="term" value="P:cardiolipin acyl-chain remodeling"/>
    <property type="evidence" value="ECO:0007669"/>
    <property type="project" value="TreeGrafter"/>
</dbReference>
<dbReference type="OrthoDB" id="193467at2759"/>
<evidence type="ECO:0000313" key="15">
    <source>
        <dbReference type="EMBL" id="TKR80605.1"/>
    </source>
</evidence>
<dbReference type="Pfam" id="PF01553">
    <property type="entry name" value="Acyltransferase"/>
    <property type="match status" value="1"/>
</dbReference>
<dbReference type="PRINTS" id="PR00979">
    <property type="entry name" value="TAFAZZIN"/>
</dbReference>
<keyword evidence="9" id="KW-0012">Acyltransferase</keyword>
<reference evidence="15 16" key="2">
    <citation type="journal article" date="2019" name="G3 (Bethesda)">
        <title>Hybrid Assembly of the Genome of the Entomopathogenic Nematode Steinernema carpocapsae Identifies the X-Chromosome.</title>
        <authorList>
            <person name="Serra L."/>
            <person name="Macchietto M."/>
            <person name="Macias-Munoz A."/>
            <person name="McGill C.J."/>
            <person name="Rodriguez I.M."/>
            <person name="Rodriguez B."/>
            <person name="Murad R."/>
            <person name="Mortazavi A."/>
        </authorList>
    </citation>
    <scope>NUCLEOTIDE SEQUENCE [LARGE SCALE GENOMIC DNA]</scope>
    <source>
        <strain evidence="15 16">ALL</strain>
    </source>
</reference>
<evidence type="ECO:0000256" key="13">
    <source>
        <dbReference type="RuleBase" id="RU365062"/>
    </source>
</evidence>
<dbReference type="AlphaFoldDB" id="A0A4V6A2U2"/>
<comment type="caution">
    <text evidence="15">The sequence shown here is derived from an EMBL/GenBank/DDBJ whole genome shotgun (WGS) entry which is preliminary data.</text>
</comment>
<dbReference type="SMART" id="SM00563">
    <property type="entry name" value="PlsC"/>
    <property type="match status" value="1"/>
</dbReference>
<protein>
    <recommendedName>
        <fullName evidence="13">Tafazzin family protein</fullName>
    </recommendedName>
</protein>
<organism evidence="15 16">
    <name type="scientific">Steinernema carpocapsae</name>
    <name type="common">Entomopathogenic nematode</name>
    <dbReference type="NCBI Taxonomy" id="34508"/>
    <lineage>
        <taxon>Eukaryota</taxon>
        <taxon>Metazoa</taxon>
        <taxon>Ecdysozoa</taxon>
        <taxon>Nematoda</taxon>
        <taxon>Chromadorea</taxon>
        <taxon>Rhabditida</taxon>
        <taxon>Tylenchina</taxon>
        <taxon>Panagrolaimomorpha</taxon>
        <taxon>Strongyloidoidea</taxon>
        <taxon>Steinernematidae</taxon>
        <taxon>Steinernema</taxon>
    </lineage>
</organism>
<keyword evidence="3" id="KW-0808">Transferase</keyword>
<dbReference type="SUPFAM" id="SSF69593">
    <property type="entry name" value="Glycerol-3-phosphate (1)-acyltransferase"/>
    <property type="match status" value="1"/>
</dbReference>
<comment type="catalytic activity">
    <reaction evidence="12">
        <text>1,2-di-(9Z-octadecenoyl)-sn-glycero-3-phosphocholine + 1-hexadecanoyl-sn-glycero-3-phosphocholine = 1-hexadecanoyl-2-(9Z-octadecenoyl)-sn-glycero-3-phosphocholine + 1-(9Z-octadecenoyl)-sn-glycero-3-phosphocholine</text>
        <dbReference type="Rhea" id="RHEA:43816"/>
        <dbReference type="ChEBI" id="CHEBI:28610"/>
        <dbReference type="ChEBI" id="CHEBI:72998"/>
        <dbReference type="ChEBI" id="CHEBI:73001"/>
        <dbReference type="ChEBI" id="CHEBI:74669"/>
    </reaction>
    <physiologicalReaction direction="left-to-right" evidence="12">
        <dbReference type="Rhea" id="RHEA:43817"/>
    </physiologicalReaction>
    <physiologicalReaction direction="right-to-left" evidence="12">
        <dbReference type="Rhea" id="RHEA:43818"/>
    </physiologicalReaction>
</comment>
<evidence type="ECO:0000256" key="9">
    <source>
        <dbReference type="ARBA" id="ARBA00023315"/>
    </source>
</evidence>
<evidence type="ECO:0000259" key="14">
    <source>
        <dbReference type="SMART" id="SM00563"/>
    </source>
</evidence>
<proteinExistence type="inferred from homology"/>
<accession>A0A4V6A2U2</accession>
<name>A0A4V6A2U2_STECR</name>
<dbReference type="STRING" id="34508.A0A4V6A2U2"/>
<dbReference type="GO" id="GO:0047184">
    <property type="term" value="F:1-acylglycerophosphocholine O-acyltransferase activity"/>
    <property type="evidence" value="ECO:0007669"/>
    <property type="project" value="TreeGrafter"/>
</dbReference>
<evidence type="ECO:0000256" key="2">
    <source>
        <dbReference type="ARBA" id="ARBA00010524"/>
    </source>
</evidence>
<evidence type="ECO:0000256" key="5">
    <source>
        <dbReference type="ARBA" id="ARBA00022792"/>
    </source>
</evidence>
<keyword evidence="6" id="KW-0443">Lipid metabolism</keyword>
<evidence type="ECO:0000256" key="4">
    <source>
        <dbReference type="ARBA" id="ARBA00022787"/>
    </source>
</evidence>
<feature type="domain" description="Phospholipid/glycerol acyltransferase" evidence="14">
    <location>
        <begin position="69"/>
        <end position="192"/>
    </location>
</feature>
<dbReference type="GO" id="GO:0005741">
    <property type="term" value="C:mitochondrial outer membrane"/>
    <property type="evidence" value="ECO:0007669"/>
    <property type="project" value="UniProtKB-SubCell"/>
</dbReference>
<evidence type="ECO:0000256" key="10">
    <source>
        <dbReference type="ARBA" id="ARBA00024323"/>
    </source>
</evidence>
<dbReference type="GO" id="GO:0005743">
    <property type="term" value="C:mitochondrial inner membrane"/>
    <property type="evidence" value="ECO:0007669"/>
    <property type="project" value="UniProtKB-SubCell"/>
</dbReference>
<dbReference type="EMBL" id="AZBU02000004">
    <property type="protein sequence ID" value="TKR80605.1"/>
    <property type="molecule type" value="Genomic_DNA"/>
</dbReference>